<comment type="caution">
    <text evidence="2">The sequence shown here is derived from an EMBL/GenBank/DDBJ whole genome shotgun (WGS) entry which is preliminary data.</text>
</comment>
<evidence type="ECO:0000313" key="2">
    <source>
        <dbReference type="EMBL" id="EIW79126.1"/>
    </source>
</evidence>
<gene>
    <name evidence="2" type="ORF">CONPUDRAFT_155811</name>
</gene>
<dbReference type="AlphaFoldDB" id="A0A5M3MJA4"/>
<dbReference type="Proteomes" id="UP000053558">
    <property type="component" value="Unassembled WGS sequence"/>
</dbReference>
<dbReference type="KEGG" id="cput:CONPUDRAFT_155811"/>
<feature type="compositionally biased region" description="Polar residues" evidence="1">
    <location>
        <begin position="118"/>
        <end position="152"/>
    </location>
</feature>
<dbReference type="GeneID" id="19203506"/>
<evidence type="ECO:0000256" key="1">
    <source>
        <dbReference type="SAM" id="MobiDB-lite"/>
    </source>
</evidence>
<accession>A0A5M3MJA4</accession>
<keyword evidence="3" id="KW-1185">Reference proteome</keyword>
<sequence length="152" mass="16111">MPRPRPKPKPKAKPMSDTTSQPAFDAAPNLTELTPAPVAKPMSNPISDTAPKSANAHLLKAAEPTLKPIEPTPSSIPTPEHRYSVCNTTPEPVFESIPSATKPMSKATPTLPAKSPRSDSPSINSMVSQHSNKTNSTSAKRLTKATNPKTGK</sequence>
<protein>
    <submittedName>
        <fullName evidence="2">Uncharacterized protein</fullName>
    </submittedName>
</protein>
<organism evidence="2 3">
    <name type="scientific">Coniophora puteana (strain RWD-64-598)</name>
    <name type="common">Brown rot fungus</name>
    <dbReference type="NCBI Taxonomy" id="741705"/>
    <lineage>
        <taxon>Eukaryota</taxon>
        <taxon>Fungi</taxon>
        <taxon>Dikarya</taxon>
        <taxon>Basidiomycota</taxon>
        <taxon>Agaricomycotina</taxon>
        <taxon>Agaricomycetes</taxon>
        <taxon>Agaricomycetidae</taxon>
        <taxon>Boletales</taxon>
        <taxon>Coniophorineae</taxon>
        <taxon>Coniophoraceae</taxon>
        <taxon>Coniophora</taxon>
    </lineage>
</organism>
<name>A0A5M3MJA4_CONPW</name>
<feature type="compositionally biased region" description="Basic residues" evidence="1">
    <location>
        <begin position="1"/>
        <end position="12"/>
    </location>
</feature>
<dbReference type="EMBL" id="JH711581">
    <property type="protein sequence ID" value="EIW79126.1"/>
    <property type="molecule type" value="Genomic_DNA"/>
</dbReference>
<evidence type="ECO:0000313" key="3">
    <source>
        <dbReference type="Proteomes" id="UP000053558"/>
    </source>
</evidence>
<proteinExistence type="predicted"/>
<feature type="region of interest" description="Disordered" evidence="1">
    <location>
        <begin position="1"/>
        <end position="152"/>
    </location>
</feature>
<reference evidence="3" key="1">
    <citation type="journal article" date="2012" name="Science">
        <title>The Paleozoic origin of enzymatic lignin decomposition reconstructed from 31 fungal genomes.</title>
        <authorList>
            <person name="Floudas D."/>
            <person name="Binder M."/>
            <person name="Riley R."/>
            <person name="Barry K."/>
            <person name="Blanchette R.A."/>
            <person name="Henrissat B."/>
            <person name="Martinez A.T."/>
            <person name="Otillar R."/>
            <person name="Spatafora J.W."/>
            <person name="Yadav J.S."/>
            <person name="Aerts A."/>
            <person name="Benoit I."/>
            <person name="Boyd A."/>
            <person name="Carlson A."/>
            <person name="Copeland A."/>
            <person name="Coutinho P.M."/>
            <person name="de Vries R.P."/>
            <person name="Ferreira P."/>
            <person name="Findley K."/>
            <person name="Foster B."/>
            <person name="Gaskell J."/>
            <person name="Glotzer D."/>
            <person name="Gorecki P."/>
            <person name="Heitman J."/>
            <person name="Hesse C."/>
            <person name="Hori C."/>
            <person name="Igarashi K."/>
            <person name="Jurgens J.A."/>
            <person name="Kallen N."/>
            <person name="Kersten P."/>
            <person name="Kohler A."/>
            <person name="Kuees U."/>
            <person name="Kumar T.K.A."/>
            <person name="Kuo A."/>
            <person name="LaButti K."/>
            <person name="Larrondo L.F."/>
            <person name="Lindquist E."/>
            <person name="Ling A."/>
            <person name="Lombard V."/>
            <person name="Lucas S."/>
            <person name="Lundell T."/>
            <person name="Martin R."/>
            <person name="McLaughlin D.J."/>
            <person name="Morgenstern I."/>
            <person name="Morin E."/>
            <person name="Murat C."/>
            <person name="Nagy L.G."/>
            <person name="Nolan M."/>
            <person name="Ohm R.A."/>
            <person name="Patyshakuliyeva A."/>
            <person name="Rokas A."/>
            <person name="Ruiz-Duenas F.J."/>
            <person name="Sabat G."/>
            <person name="Salamov A."/>
            <person name="Samejima M."/>
            <person name="Schmutz J."/>
            <person name="Slot J.C."/>
            <person name="St John F."/>
            <person name="Stenlid J."/>
            <person name="Sun H."/>
            <person name="Sun S."/>
            <person name="Syed K."/>
            <person name="Tsang A."/>
            <person name="Wiebenga A."/>
            <person name="Young D."/>
            <person name="Pisabarro A."/>
            <person name="Eastwood D.C."/>
            <person name="Martin F."/>
            <person name="Cullen D."/>
            <person name="Grigoriev I.V."/>
            <person name="Hibbett D.S."/>
        </authorList>
    </citation>
    <scope>NUCLEOTIDE SEQUENCE [LARGE SCALE GENOMIC DNA]</scope>
    <source>
        <strain evidence="3">RWD-64-598 SS2</strain>
    </source>
</reference>
<dbReference type="RefSeq" id="XP_007770833.1">
    <property type="nucleotide sequence ID" value="XM_007772643.1"/>
</dbReference>